<dbReference type="Gene3D" id="3.40.50.300">
    <property type="entry name" value="P-loop containing nucleotide triphosphate hydrolases"/>
    <property type="match status" value="1"/>
</dbReference>
<dbReference type="SUPFAM" id="SSF48371">
    <property type="entry name" value="ARM repeat"/>
    <property type="match status" value="1"/>
</dbReference>
<evidence type="ECO:0000256" key="1">
    <source>
        <dbReference type="ARBA" id="ARBA00022737"/>
    </source>
</evidence>
<sequence length="1240" mass="137679">MREMLVKALLGPFFHAGDISGLSENQAVVGLLICSGWRIMSVQTLTALRGLMLNIPVFVSSTFRDFHTERDILNGPVSDRLNESLRRFGAKMHFIDLRWGVDTNDMDEEAAGRKVLDVCLDEVDRAAPLFLGLIGDRYGWISDDKSLLEWTAQRVGLDPERSRECSITELEFAKAGLWDADDTTTPFILFRQVEGTPPHGWADSDPTRISDFKDEVSQRWGNAETVKRYSVAFDQNGQWPTASMQHFEDLAVSLLEPQLLERARSIPRDGTAEEVLFRGSRTRNFGSEELLKSIDFFLRIDSPVVVYGESGAGKSSLLLALEKYLAASGESISGKLPITVIMGLDDRIWTGDELAFEITRCINTTLGLSLFDDWRGSPETWRARWRQEMEKVVAEYPDLLFIVDGLEQLVDGAGGFWPVEWLSSRTALAVSSSSRSDVTLLKNSDFKEVLVGPVPANIAREFVEDWERRIRREIGGGARQIIASKQRLPLWIELALDLLLDIDGDDFKSIEDEPDQASAIQNMLADRAWLIPDDLSSAAHHFLETSIASTDRALARAAVGLLGASRIGLSQEQTVNALRDAGFTTNTEISVARLFRSLANQLTPNGPEKRMRFTHRVFSEAAESFGSPLTHSLLMRIYETDLRNSVETTPKYAALESEDYYDIEHQWKNQRKLAEAFLFHLFSSPAPKGPQNLESIPLALDCLPQTTVYDAAIVTNLLHLPYAIEHLQHLRTAGASFEALRTLLAAADLSPDPRVQTSVASICFEVLNDFPVTAKTVLLRCQALTIAASHTEDVEEARLLLYLAFKNIDPLYDAEPNRVLPAVFYSRAQREMALLDAKAGDTKSALELLFSCQDMLVPALQARDPRAIEEAIRVLLQIADIHGSTNNGLVIPTLDEAMEIAAILVDGGDGPAVSFALAAEATAIRAQFVRKLFPNMAPPVELLEDAVNQFVVATQKVPFGAKYSTDILRTSIELANIYIEMQKEMDAFLRLRASVVALVPFLNSAPPAGWNELAKVFALLLELCESAQSREVRVGAARFVRVHTPRVLAEASSVNLPEAFAIANAAHHALLIGLSQAENLEARLRFMEALTDIAKWIAQTHPDAQCQLNYSYSLRKLYEHYARVGRREKARATLDTVRKRDIGLAELPEDGQALSQTSQVLTQYCTALVSEYDSPDATVPRFAHTVVLAAPLILRGVPDSLRQEFASAVHDSCVTLLQTDSGTPEQRSMWEAMKEIAEQM</sequence>
<comment type="caution">
    <text evidence="3">The sequence shown here is derived from an EMBL/GenBank/DDBJ whole genome shotgun (WGS) entry which is preliminary data.</text>
</comment>
<reference evidence="3 4" key="1">
    <citation type="submission" date="2020-03" db="EMBL/GenBank/DDBJ databases">
        <title>Draft genome sequences of bacterial isolates from the female urobiome.</title>
        <authorList>
            <person name="Miller-Ensminger T."/>
            <person name="Wolfe A.J."/>
            <person name="Putonti C."/>
        </authorList>
    </citation>
    <scope>NUCLEOTIDE SEQUENCE [LARGE SCALE GENOMIC DNA]</scope>
    <source>
        <strain evidence="3 4">UMB8490</strain>
    </source>
</reference>
<dbReference type="InterPro" id="IPR025662">
    <property type="entry name" value="Sigma_54_int_dom_ATP-bd_1"/>
</dbReference>
<evidence type="ECO:0000313" key="4">
    <source>
        <dbReference type="Proteomes" id="UP000591626"/>
    </source>
</evidence>
<dbReference type="PANTHER" id="PTHR19860">
    <property type="entry name" value="DDB1- AND CUL4-ASSOCIATED FACTOR 12-RELATED"/>
    <property type="match status" value="1"/>
</dbReference>
<dbReference type="RefSeq" id="WP_167616610.1">
    <property type="nucleotide sequence ID" value="NZ_JAAUVV010000011.1"/>
</dbReference>
<dbReference type="AlphaFoldDB" id="A0AAP6XMM4"/>
<organism evidence="3 4">
    <name type="scientific">Corynebacterium coyleae</name>
    <dbReference type="NCBI Taxonomy" id="53374"/>
    <lineage>
        <taxon>Bacteria</taxon>
        <taxon>Bacillati</taxon>
        <taxon>Actinomycetota</taxon>
        <taxon>Actinomycetes</taxon>
        <taxon>Mycobacteriales</taxon>
        <taxon>Corynebacteriaceae</taxon>
        <taxon>Corynebacterium</taxon>
    </lineage>
</organism>
<dbReference type="InterPro" id="IPR027417">
    <property type="entry name" value="P-loop_NTPase"/>
</dbReference>
<dbReference type="EMBL" id="JAAUVV010000011">
    <property type="protein sequence ID" value="NJJ04042.1"/>
    <property type="molecule type" value="Genomic_DNA"/>
</dbReference>
<dbReference type="SUPFAM" id="SSF52540">
    <property type="entry name" value="P-loop containing nucleoside triphosphate hydrolases"/>
    <property type="match status" value="1"/>
</dbReference>
<dbReference type="PANTHER" id="PTHR19860:SF40">
    <property type="entry name" value="WD40 REPEAT-CONTAINING PROTEIN"/>
    <property type="match status" value="1"/>
</dbReference>
<dbReference type="InterPro" id="IPR016024">
    <property type="entry name" value="ARM-type_fold"/>
</dbReference>
<dbReference type="InterPro" id="IPR025139">
    <property type="entry name" value="DUF4062"/>
</dbReference>
<dbReference type="InterPro" id="IPR051191">
    <property type="entry name" value="DCAF12"/>
</dbReference>
<keyword evidence="1" id="KW-0677">Repeat</keyword>
<proteinExistence type="predicted"/>
<evidence type="ECO:0000259" key="2">
    <source>
        <dbReference type="Pfam" id="PF13271"/>
    </source>
</evidence>
<name>A0AAP6XMM4_9CORY</name>
<feature type="domain" description="DUF4062" evidence="2">
    <location>
        <begin position="57"/>
        <end position="174"/>
    </location>
</feature>
<dbReference type="Pfam" id="PF13271">
    <property type="entry name" value="DUF4062"/>
    <property type="match status" value="1"/>
</dbReference>
<evidence type="ECO:0000313" key="3">
    <source>
        <dbReference type="EMBL" id="NJJ04042.1"/>
    </source>
</evidence>
<dbReference type="GO" id="GO:0080008">
    <property type="term" value="C:Cul4-RING E3 ubiquitin ligase complex"/>
    <property type="evidence" value="ECO:0007669"/>
    <property type="project" value="TreeGrafter"/>
</dbReference>
<gene>
    <name evidence="3" type="ORF">HC138_06720</name>
</gene>
<dbReference type="Proteomes" id="UP000591626">
    <property type="component" value="Unassembled WGS sequence"/>
</dbReference>
<dbReference type="PROSITE" id="PS00675">
    <property type="entry name" value="SIGMA54_INTERACT_1"/>
    <property type="match status" value="1"/>
</dbReference>
<protein>
    <submittedName>
        <fullName evidence="3">DUF4062 domain-containing protein</fullName>
    </submittedName>
</protein>
<accession>A0AAP6XMM4</accession>